<keyword evidence="2" id="KW-0119">Carbohydrate metabolism</keyword>
<dbReference type="InterPro" id="IPR017853">
    <property type="entry name" value="GH"/>
</dbReference>
<sequence length="72" mass="8289">PIPNLNCTTREQLFLCGKSAMELLDYFIDKAAERGLLIMLDNHRITPGGGVPELWYNVEYPESEVISLWRHL</sequence>
<dbReference type="Gene3D" id="3.20.20.80">
    <property type="entry name" value="Glycosidases"/>
    <property type="match status" value="1"/>
</dbReference>
<dbReference type="PANTHER" id="PTHR35923:SF2">
    <property type="entry name" value="ENDOGLUCANASE"/>
    <property type="match status" value="1"/>
</dbReference>
<dbReference type="GO" id="GO:0030245">
    <property type="term" value="P:cellulose catabolic process"/>
    <property type="evidence" value="ECO:0007669"/>
    <property type="project" value="UniProtKB-KW"/>
</dbReference>
<name>A0AAV5UYP1_9BILA</name>
<reference evidence="4" key="1">
    <citation type="submission" date="2023-10" db="EMBL/GenBank/DDBJ databases">
        <title>Genome assembly of Pristionchus species.</title>
        <authorList>
            <person name="Yoshida K."/>
            <person name="Sommer R.J."/>
        </authorList>
    </citation>
    <scope>NUCLEOTIDE SEQUENCE</scope>
    <source>
        <strain evidence="4">RS5133</strain>
    </source>
</reference>
<feature type="non-terminal residue" evidence="4">
    <location>
        <position position="1"/>
    </location>
</feature>
<keyword evidence="1" id="KW-0136">Cellulose degradation</keyword>
<accession>A0AAV5UYP1</accession>
<organism evidence="4 5">
    <name type="scientific">Pristionchus fissidentatus</name>
    <dbReference type="NCBI Taxonomy" id="1538716"/>
    <lineage>
        <taxon>Eukaryota</taxon>
        <taxon>Metazoa</taxon>
        <taxon>Ecdysozoa</taxon>
        <taxon>Nematoda</taxon>
        <taxon>Chromadorea</taxon>
        <taxon>Rhabditida</taxon>
        <taxon>Rhabditina</taxon>
        <taxon>Diplogasteromorpha</taxon>
        <taxon>Diplogasteroidea</taxon>
        <taxon>Neodiplogasteridae</taxon>
        <taxon>Pristionchus</taxon>
    </lineage>
</organism>
<gene>
    <name evidence="4" type="ORF">PFISCL1PPCAC_2771</name>
</gene>
<dbReference type="AlphaFoldDB" id="A0AAV5UYP1"/>
<comment type="caution">
    <text evidence="4">The sequence shown here is derived from an EMBL/GenBank/DDBJ whole genome shotgun (WGS) entry which is preliminary data.</text>
</comment>
<proteinExistence type="predicted"/>
<evidence type="ECO:0000256" key="3">
    <source>
        <dbReference type="ARBA" id="ARBA00023326"/>
    </source>
</evidence>
<evidence type="ECO:0000313" key="4">
    <source>
        <dbReference type="EMBL" id="GMT11474.1"/>
    </source>
</evidence>
<evidence type="ECO:0000256" key="1">
    <source>
        <dbReference type="ARBA" id="ARBA00023001"/>
    </source>
</evidence>
<dbReference type="Proteomes" id="UP001432322">
    <property type="component" value="Unassembled WGS sequence"/>
</dbReference>
<dbReference type="SUPFAM" id="SSF51445">
    <property type="entry name" value="(Trans)glycosidases"/>
    <property type="match status" value="1"/>
</dbReference>
<evidence type="ECO:0000256" key="2">
    <source>
        <dbReference type="ARBA" id="ARBA00023277"/>
    </source>
</evidence>
<protein>
    <submittedName>
        <fullName evidence="4">Uncharacterized protein</fullName>
    </submittedName>
</protein>
<dbReference type="PANTHER" id="PTHR35923">
    <property type="entry name" value="MAJOR EXTRACELLULAR ENDOGLUCANASE"/>
    <property type="match status" value="1"/>
</dbReference>
<dbReference type="EMBL" id="BTSY01000001">
    <property type="protein sequence ID" value="GMT11474.1"/>
    <property type="molecule type" value="Genomic_DNA"/>
</dbReference>
<keyword evidence="3" id="KW-0624">Polysaccharide degradation</keyword>
<evidence type="ECO:0000313" key="5">
    <source>
        <dbReference type="Proteomes" id="UP001432322"/>
    </source>
</evidence>
<keyword evidence="5" id="KW-1185">Reference proteome</keyword>
<feature type="non-terminal residue" evidence="4">
    <location>
        <position position="72"/>
    </location>
</feature>